<dbReference type="InterPro" id="IPR014016">
    <property type="entry name" value="UvrD-like_ATP-bd"/>
</dbReference>
<keyword evidence="7" id="KW-0413">Isomerase</keyword>
<dbReference type="InterPro" id="IPR027417">
    <property type="entry name" value="P-loop_NTPase"/>
</dbReference>
<gene>
    <name evidence="16" type="ORF">OOZ53_25750</name>
</gene>
<dbReference type="PROSITE" id="PS51217">
    <property type="entry name" value="UVRD_HELICASE_CTER"/>
    <property type="match status" value="1"/>
</dbReference>
<dbReference type="InterPro" id="IPR000212">
    <property type="entry name" value="DNA_helicase_UvrD/REP"/>
</dbReference>
<reference evidence="16" key="1">
    <citation type="submission" date="2022-11" db="EMBL/GenBank/DDBJ databases">
        <title>Hoeflea poritis sp. nov., isolated from scleractinian coral Porites lutea.</title>
        <authorList>
            <person name="Zhang G."/>
            <person name="Wei Q."/>
            <person name="Cai L."/>
        </authorList>
    </citation>
    <scope>NUCLEOTIDE SEQUENCE</scope>
    <source>
        <strain evidence="16">E7-10</strain>
    </source>
</reference>
<feature type="region of interest" description="Disordered" evidence="13">
    <location>
        <begin position="91"/>
        <end position="112"/>
    </location>
</feature>
<dbReference type="Pfam" id="PF06114">
    <property type="entry name" value="Peptidase_M78"/>
    <property type="match status" value="1"/>
</dbReference>
<dbReference type="Pfam" id="PF13361">
    <property type="entry name" value="UvrD_C"/>
    <property type="match status" value="1"/>
</dbReference>
<dbReference type="EMBL" id="JAPJZH010000032">
    <property type="protein sequence ID" value="MDA4848781.1"/>
    <property type="molecule type" value="Genomic_DNA"/>
</dbReference>
<dbReference type="GO" id="GO:0004386">
    <property type="term" value="F:helicase activity"/>
    <property type="evidence" value="ECO:0007669"/>
    <property type="project" value="UniProtKB-KW"/>
</dbReference>
<keyword evidence="4 12" id="KW-0347">Helicase</keyword>
<dbReference type="Pfam" id="PF12705">
    <property type="entry name" value="PDDEXK_1"/>
    <property type="match status" value="1"/>
</dbReference>
<evidence type="ECO:0000256" key="1">
    <source>
        <dbReference type="ARBA" id="ARBA00009922"/>
    </source>
</evidence>
<keyword evidence="17" id="KW-1185">Reference proteome</keyword>
<dbReference type="Proteomes" id="UP001148313">
    <property type="component" value="Unassembled WGS sequence"/>
</dbReference>
<keyword evidence="2 12" id="KW-0547">Nucleotide-binding</keyword>
<comment type="catalytic activity">
    <reaction evidence="11">
        <text>ATP + H2O = ADP + phosphate + H(+)</text>
        <dbReference type="Rhea" id="RHEA:13065"/>
        <dbReference type="ChEBI" id="CHEBI:15377"/>
        <dbReference type="ChEBI" id="CHEBI:15378"/>
        <dbReference type="ChEBI" id="CHEBI:30616"/>
        <dbReference type="ChEBI" id="CHEBI:43474"/>
        <dbReference type="ChEBI" id="CHEBI:456216"/>
        <dbReference type="EC" id="5.6.2.4"/>
    </reaction>
</comment>
<dbReference type="RefSeq" id="WP_271092658.1">
    <property type="nucleotide sequence ID" value="NZ_JAPJZH010000032.1"/>
</dbReference>
<dbReference type="Pfam" id="PF00580">
    <property type="entry name" value="UvrD-helicase"/>
    <property type="match status" value="1"/>
</dbReference>
<keyword evidence="5 12" id="KW-0067">ATP-binding</keyword>
<dbReference type="PROSITE" id="PS51198">
    <property type="entry name" value="UVRD_HELICASE_ATP_BIND"/>
    <property type="match status" value="1"/>
</dbReference>
<proteinExistence type="inferred from homology"/>
<protein>
    <recommendedName>
        <fullName evidence="9">DNA 3'-5' helicase</fullName>
        <ecNumber evidence="9">5.6.2.4</ecNumber>
    </recommendedName>
    <alternativeName>
        <fullName evidence="10">DNA 3'-5' helicase II</fullName>
    </alternativeName>
</protein>
<dbReference type="Gene3D" id="3.40.50.300">
    <property type="entry name" value="P-loop containing nucleotide triphosphate hydrolases"/>
    <property type="match status" value="3"/>
</dbReference>
<dbReference type="InterPro" id="IPR010359">
    <property type="entry name" value="IrrE_HExxH"/>
</dbReference>
<dbReference type="PANTHER" id="PTHR11070">
    <property type="entry name" value="UVRD / RECB / PCRA DNA HELICASE FAMILY MEMBER"/>
    <property type="match status" value="1"/>
</dbReference>
<evidence type="ECO:0000256" key="6">
    <source>
        <dbReference type="ARBA" id="ARBA00023125"/>
    </source>
</evidence>
<dbReference type="Gene3D" id="1.10.10.2910">
    <property type="match status" value="1"/>
</dbReference>
<comment type="caution">
    <text evidence="16">The sequence shown here is derived from an EMBL/GenBank/DDBJ whole genome shotgun (WGS) entry which is preliminary data.</text>
</comment>
<name>A0ABT4VVN3_9HYPH</name>
<evidence type="ECO:0000256" key="2">
    <source>
        <dbReference type="ARBA" id="ARBA00022741"/>
    </source>
</evidence>
<comment type="similarity">
    <text evidence="1">Belongs to the helicase family. UvrD subfamily.</text>
</comment>
<dbReference type="CDD" id="cd17932">
    <property type="entry name" value="DEXQc_UvrD"/>
    <property type="match status" value="1"/>
</dbReference>
<keyword evidence="3 12" id="KW-0378">Hydrolase</keyword>
<evidence type="ECO:0000313" key="16">
    <source>
        <dbReference type="EMBL" id="MDA4848781.1"/>
    </source>
</evidence>
<dbReference type="PANTHER" id="PTHR11070:SF2">
    <property type="entry name" value="ATP-DEPENDENT DNA HELICASE SRS2"/>
    <property type="match status" value="1"/>
</dbReference>
<evidence type="ECO:0000256" key="12">
    <source>
        <dbReference type="PROSITE-ProRule" id="PRU00560"/>
    </source>
</evidence>
<dbReference type="Gene3D" id="1.10.486.10">
    <property type="entry name" value="PCRA, domain 4"/>
    <property type="match status" value="1"/>
</dbReference>
<evidence type="ECO:0000259" key="14">
    <source>
        <dbReference type="PROSITE" id="PS51198"/>
    </source>
</evidence>
<evidence type="ECO:0000256" key="7">
    <source>
        <dbReference type="ARBA" id="ARBA00023235"/>
    </source>
</evidence>
<evidence type="ECO:0000313" key="17">
    <source>
        <dbReference type="Proteomes" id="UP001148313"/>
    </source>
</evidence>
<dbReference type="InterPro" id="IPR013986">
    <property type="entry name" value="DExx_box_DNA_helicase_dom_sf"/>
</dbReference>
<feature type="binding site" evidence="12">
    <location>
        <begin position="212"/>
        <end position="219"/>
    </location>
    <ligand>
        <name>ATP</name>
        <dbReference type="ChEBI" id="CHEBI:30616"/>
    </ligand>
</feature>
<dbReference type="Gene3D" id="1.10.10.160">
    <property type="match status" value="1"/>
</dbReference>
<dbReference type="InterPro" id="IPR038726">
    <property type="entry name" value="PDDEXK_AddAB-type"/>
</dbReference>
<dbReference type="EC" id="5.6.2.4" evidence="9"/>
<evidence type="ECO:0000256" key="13">
    <source>
        <dbReference type="SAM" id="MobiDB-lite"/>
    </source>
</evidence>
<comment type="catalytic activity">
    <reaction evidence="8">
        <text>Couples ATP hydrolysis with the unwinding of duplex DNA by translocating in the 3'-5' direction.</text>
        <dbReference type="EC" id="5.6.2.4"/>
    </reaction>
</comment>
<evidence type="ECO:0000259" key="15">
    <source>
        <dbReference type="PROSITE" id="PS51217"/>
    </source>
</evidence>
<evidence type="ECO:0000256" key="5">
    <source>
        <dbReference type="ARBA" id="ARBA00022840"/>
    </source>
</evidence>
<feature type="domain" description="UvrD-like helicase C-terminal" evidence="15">
    <location>
        <begin position="488"/>
        <end position="765"/>
    </location>
</feature>
<sequence length="1109" mass="123405">MDAWVDIRRKARACHVKALAKTGGDRHAEKIIAAALKADNLEVESRDFEQGVLGSLNRAFRLVRVRNGLDRQEKCMVIAHEIGHFHLHQDPQNEVTTRPHGLGGDPVESGAGKVEGYSPHERKEVQADIFAGELLCPADWLREEFIRRNRRPAAIAEDLGLPVSLVMNQMVRAVLLPPIGPEPDVTPVATHDLDDSQQAAVVWDGKPLLLEAGPGTGKTRTLVRRIQHKLDQGSMPASFLALTFSNKASEEMRERIAATNADAAIEMWVGTFHQFGLELVTKWPLQSGRTNDVRILDQTGQLELLEANLEKLPLQHFRNLYEPAYELVPVLRVISRCKDELILPEEYEAAAQAAHDTAEPGKDREDAERALEIAAIYRIYNDELKRVDCVDFGDLVWMAVDLVKNHPQVQAYIAGFKHILIDEFQDVNFASAELLRALTKTGTDIWVVADPRQSIYRFRGAEPSNVSTFEETFGGQRHALAHNYRSFGPVVQAFERFSATMGGGAMAGAWKAARGPGGTVTLTTAPTLAAEGEAIQQKIEELKACGIRYGDQAILARSHLTLARITGILEQIGVPLLYLGDLFERPEIRDLLSLVSIDAEPGGIGLIRLAALPQYGVERSDILALTAWSRKNKLPIFESLERTEEIESLSQSGREGLHRLGAELKGLQHASPWVLLTTWLFERSNYLQRLLGGNHTIAQQQLIAIYQLLKVCSEYLAAGQTDRRRFLSRIRRIEALNEDTAYRAVSSEASGIDAVRVMTIHGSKGLEFGAVHLPAVATGYMPSSWRGVRIAAPPSLPRLSMQPGGHDAEEECLFFVALSRARDVLSMTRAEQYTPKRKATPSRFLSAIDEIATQTHFIGTGNSYQVERTHEALTEKDEYRERELEIYTQCPARYRDEFVDGLRGGRDESAYICFHRCVYRTVGWLEEQRQNGHAITISDALARLTEIWSKDGPIGHPFEKFHRAQAEDMVSKMAETVAAETAAYDRAEWSVPIGKRHVLIAPDRVLVDTDSSVRVQRIRTGRKTKSEPGKRIYALLRKGGALRYPGRQVSVEAFYLATGEVSPMPAKNDGKLLGEYEEAIRGIEGGEFHAVPDARRCPNCASYFICSGA</sequence>
<dbReference type="SUPFAM" id="SSF52540">
    <property type="entry name" value="P-loop containing nucleoside triphosphate hydrolases"/>
    <property type="match status" value="1"/>
</dbReference>
<evidence type="ECO:0000256" key="4">
    <source>
        <dbReference type="ARBA" id="ARBA00022806"/>
    </source>
</evidence>
<dbReference type="InterPro" id="IPR014017">
    <property type="entry name" value="DNA_helicase_UvrD-like_C"/>
</dbReference>
<feature type="domain" description="UvrD-like helicase ATP-binding" evidence="14">
    <location>
        <begin position="191"/>
        <end position="487"/>
    </location>
</feature>
<keyword evidence="6" id="KW-0238">DNA-binding</keyword>
<evidence type="ECO:0000256" key="10">
    <source>
        <dbReference type="ARBA" id="ARBA00034923"/>
    </source>
</evidence>
<accession>A0ABT4VVN3</accession>
<evidence type="ECO:0000256" key="8">
    <source>
        <dbReference type="ARBA" id="ARBA00034617"/>
    </source>
</evidence>
<evidence type="ECO:0000256" key="9">
    <source>
        <dbReference type="ARBA" id="ARBA00034808"/>
    </source>
</evidence>
<organism evidence="16 17">
    <name type="scientific">Hoeflea poritis</name>
    <dbReference type="NCBI Taxonomy" id="2993659"/>
    <lineage>
        <taxon>Bacteria</taxon>
        <taxon>Pseudomonadati</taxon>
        <taxon>Pseudomonadota</taxon>
        <taxon>Alphaproteobacteria</taxon>
        <taxon>Hyphomicrobiales</taxon>
        <taxon>Rhizobiaceae</taxon>
        <taxon>Hoeflea</taxon>
    </lineage>
</organism>
<evidence type="ECO:0000256" key="11">
    <source>
        <dbReference type="ARBA" id="ARBA00048988"/>
    </source>
</evidence>
<evidence type="ECO:0000256" key="3">
    <source>
        <dbReference type="ARBA" id="ARBA00022801"/>
    </source>
</evidence>